<gene>
    <name evidence="1" type="ORF">G3435_04295</name>
    <name evidence="2" type="ORF">G3436_09955</name>
</gene>
<accession>A0A6M0D0Z6</accession>
<proteinExistence type="predicted"/>
<sequence>MSAFTISNPTTIENPLTATANLHHRYQALLRGESFGSAAWLAEQLRQAQTLEHDLPDDVAQLPDWCARRAAAVAHAYADYLAGRQAGEGRRYFNSRAHALHFLHQVTPTKCVDGAWLHGMLQHWPDPRYHGLIRTYLEELGDGVPACNHVLVYRRLLAQAGCHDSVPLADERYLQGCLQLALGLNTDVFLPEVIGYNLGYEQLPLHLLVCAFELDELGLDAQYFRLHVTIDNASSGHACKAVQALQQLMPAHDGQFYQRVAAGYRLNDLGQGSAAIIAAFDLYTEVVAMLERKRAFGQHLHSDYCRFEGRTVNQWLAEPGSIPGFLTALQDKGWILRGQDPLHSRFWSLLEGPTAAMFGVFSVYEKHLLHDWIAGDWRPAAQQPRVRSHAEPVAAMRDAECEALEAELRQLAAESRVPRLIEQLAGNRHALPSGLLATRLYRQLTGLN</sequence>
<protein>
    <submittedName>
        <fullName evidence="2">Iron-containing redox enzyme family protein</fullName>
    </submittedName>
</protein>
<reference evidence="3 4" key="1">
    <citation type="submission" date="2020-02" db="EMBL/GenBank/DDBJ databases">
        <title>Broccoli isolated Pseudomonas sp.</title>
        <authorList>
            <person name="Fujikawa T."/>
            <person name="Sawada H."/>
        </authorList>
    </citation>
    <scope>NUCLEOTIDE SEQUENCE [LARGE SCALE GENOMIC DNA]</scope>
    <source>
        <strain evidence="2 4">MAFF212427</strain>
        <strain evidence="1 3">MAFF212428</strain>
    </source>
</reference>
<evidence type="ECO:0000313" key="3">
    <source>
        <dbReference type="Proteomes" id="UP000480410"/>
    </source>
</evidence>
<accession>A0A6B3NXG0</accession>
<dbReference type="EMBL" id="JAAHBV010000077">
    <property type="protein sequence ID" value="NER59410.1"/>
    <property type="molecule type" value="Genomic_DNA"/>
</dbReference>
<name>A0A6B3NXG0_9PSED</name>
<dbReference type="Pfam" id="PF14518">
    <property type="entry name" value="Haem_oxygenas_2"/>
    <property type="match status" value="1"/>
</dbReference>
<evidence type="ECO:0000313" key="2">
    <source>
        <dbReference type="EMBL" id="NER64154.1"/>
    </source>
</evidence>
<organism evidence="2 4">
    <name type="scientific">Pseudomonas brassicae</name>
    <dbReference type="NCBI Taxonomy" id="2708063"/>
    <lineage>
        <taxon>Bacteria</taxon>
        <taxon>Pseudomonadati</taxon>
        <taxon>Pseudomonadota</taxon>
        <taxon>Gammaproteobacteria</taxon>
        <taxon>Pseudomonadales</taxon>
        <taxon>Pseudomonadaceae</taxon>
        <taxon>Pseudomonas</taxon>
    </lineage>
</organism>
<dbReference type="Proteomes" id="UP000482634">
    <property type="component" value="Unassembled WGS sequence"/>
</dbReference>
<dbReference type="AlphaFoldDB" id="A0A6B3NXG0"/>
<dbReference type="RefSeq" id="WP_163944190.1">
    <property type="nucleotide sequence ID" value="NZ_JAAHBU010000120.1"/>
</dbReference>
<evidence type="ECO:0000313" key="1">
    <source>
        <dbReference type="EMBL" id="NER59410.1"/>
    </source>
</evidence>
<dbReference type="Proteomes" id="UP000480410">
    <property type="component" value="Unassembled WGS sequence"/>
</dbReference>
<dbReference type="EMBL" id="JAAHBU010000120">
    <property type="protein sequence ID" value="NER64154.1"/>
    <property type="molecule type" value="Genomic_DNA"/>
</dbReference>
<evidence type="ECO:0000313" key="4">
    <source>
        <dbReference type="Proteomes" id="UP000482634"/>
    </source>
</evidence>
<keyword evidence="4" id="KW-1185">Reference proteome</keyword>
<comment type="caution">
    <text evidence="2">The sequence shown here is derived from an EMBL/GenBank/DDBJ whole genome shotgun (WGS) entry which is preliminary data.</text>
</comment>
<dbReference type="SMART" id="SM01236">
    <property type="entry name" value="Haem_oxygenase_2"/>
    <property type="match status" value="1"/>
</dbReference>